<feature type="region of interest" description="Disordered" evidence="1">
    <location>
        <begin position="88"/>
        <end position="113"/>
    </location>
</feature>
<evidence type="ECO:0000256" key="1">
    <source>
        <dbReference type="SAM" id="MobiDB-lite"/>
    </source>
</evidence>
<sequence>MRHFAALITTAFLSSQLTSLADIRVGETIGIDFDNAGNGKGIAPPGKSRFNHFTEGKGIKNGETLTYTKPLRTTKGRPLNGVSFSFTNNTGQSTNRIKDQEGQPGPGLLSAPSISGDRILSNDTLEMPINKDGHFVLTFSGLDDTLSYTLTGGYQGSRPNFDAIWSADGQSFESLLQAGYGTLTGLRTDGRGTLKIIVQKRTKHVILAGLTLTATIAPYSSDKHAALINLGSTTLLLNHTK</sequence>
<keyword evidence="3" id="KW-1185">Reference proteome</keyword>
<organism evidence="2 3">
    <name type="scientific">Rubritalea spongiae</name>
    <dbReference type="NCBI Taxonomy" id="430797"/>
    <lineage>
        <taxon>Bacteria</taxon>
        <taxon>Pseudomonadati</taxon>
        <taxon>Verrucomicrobiota</taxon>
        <taxon>Verrucomicrobiia</taxon>
        <taxon>Verrucomicrobiales</taxon>
        <taxon>Rubritaleaceae</taxon>
        <taxon>Rubritalea</taxon>
    </lineage>
</organism>
<name>A0ABW5DZE6_9BACT</name>
<evidence type="ECO:0000313" key="2">
    <source>
        <dbReference type="EMBL" id="MFD2275686.1"/>
    </source>
</evidence>
<accession>A0ABW5DZE6</accession>
<evidence type="ECO:0008006" key="4">
    <source>
        <dbReference type="Google" id="ProtNLM"/>
    </source>
</evidence>
<proteinExistence type="predicted"/>
<evidence type="ECO:0000313" key="3">
    <source>
        <dbReference type="Proteomes" id="UP001597297"/>
    </source>
</evidence>
<protein>
    <recommendedName>
        <fullName evidence="4">PEP-CTERM sorting domain-containing protein</fullName>
    </recommendedName>
</protein>
<gene>
    <name evidence="2" type="ORF">ACFSQZ_04320</name>
</gene>
<dbReference type="EMBL" id="JBHUJC010000012">
    <property type="protein sequence ID" value="MFD2275686.1"/>
    <property type="molecule type" value="Genomic_DNA"/>
</dbReference>
<reference evidence="3" key="1">
    <citation type="journal article" date="2019" name="Int. J. Syst. Evol. Microbiol.">
        <title>The Global Catalogue of Microorganisms (GCM) 10K type strain sequencing project: providing services to taxonomists for standard genome sequencing and annotation.</title>
        <authorList>
            <consortium name="The Broad Institute Genomics Platform"/>
            <consortium name="The Broad Institute Genome Sequencing Center for Infectious Disease"/>
            <person name="Wu L."/>
            <person name="Ma J."/>
        </authorList>
    </citation>
    <scope>NUCLEOTIDE SEQUENCE [LARGE SCALE GENOMIC DNA]</scope>
    <source>
        <strain evidence="3">JCM 16545</strain>
    </source>
</reference>
<comment type="caution">
    <text evidence="2">The sequence shown here is derived from an EMBL/GenBank/DDBJ whole genome shotgun (WGS) entry which is preliminary data.</text>
</comment>
<dbReference type="Proteomes" id="UP001597297">
    <property type="component" value="Unassembled WGS sequence"/>
</dbReference>
<dbReference type="RefSeq" id="WP_377094212.1">
    <property type="nucleotide sequence ID" value="NZ_JBHSJM010000001.1"/>
</dbReference>